<keyword evidence="11 14" id="KW-0464">Manganese</keyword>
<dbReference type="SMART" id="SM01329">
    <property type="entry name" value="Iso_dh"/>
    <property type="match status" value="1"/>
</dbReference>
<dbReference type="SUPFAM" id="SSF53659">
    <property type="entry name" value="Isocitrate/Isopropylmalate dehydrogenase-like"/>
    <property type="match status" value="1"/>
</dbReference>
<comment type="function">
    <text evidence="13">Catalyzes the oxidative decarboxylation of isocitrate to 2-oxoglutarate and carbon dioxide with the concomitant reduction of NADP(+).</text>
</comment>
<comment type="catalytic activity">
    <reaction evidence="12">
        <text>D-threo-isocitrate + NADP(+) = 2-oxoglutarate + CO2 + NADPH</text>
        <dbReference type="Rhea" id="RHEA:19629"/>
        <dbReference type="ChEBI" id="CHEBI:15562"/>
        <dbReference type="ChEBI" id="CHEBI:16526"/>
        <dbReference type="ChEBI" id="CHEBI:16810"/>
        <dbReference type="ChEBI" id="CHEBI:57783"/>
        <dbReference type="ChEBI" id="CHEBI:58349"/>
        <dbReference type="EC" id="1.1.1.42"/>
    </reaction>
</comment>
<name>A0ABX7FS07_BRECH</name>
<dbReference type="InterPro" id="IPR019818">
    <property type="entry name" value="IsoCit/isopropylmalate_DH_CS"/>
</dbReference>
<keyword evidence="7 14" id="KW-0479">Metal-binding</keyword>
<evidence type="ECO:0000256" key="10">
    <source>
        <dbReference type="ARBA" id="ARBA00023002"/>
    </source>
</evidence>
<dbReference type="InterPro" id="IPR004439">
    <property type="entry name" value="Isocitrate_DH_NADP_dimer_prok"/>
</dbReference>
<gene>
    <name evidence="16" type="primary">icd</name>
    <name evidence="16" type="ORF">JNE38_07400</name>
</gene>
<evidence type="ECO:0000256" key="8">
    <source>
        <dbReference type="ARBA" id="ARBA00022842"/>
    </source>
</evidence>
<evidence type="ECO:0000313" key="17">
    <source>
        <dbReference type="Proteomes" id="UP000596248"/>
    </source>
</evidence>
<evidence type="ECO:0000256" key="14">
    <source>
        <dbReference type="RuleBase" id="RU004446"/>
    </source>
</evidence>
<dbReference type="Proteomes" id="UP000596248">
    <property type="component" value="Chromosome"/>
</dbReference>
<evidence type="ECO:0000256" key="3">
    <source>
        <dbReference type="ARBA" id="ARBA00013013"/>
    </source>
</evidence>
<dbReference type="EMBL" id="CP069127">
    <property type="protein sequence ID" value="QRG68957.1"/>
    <property type="molecule type" value="Genomic_DNA"/>
</dbReference>
<evidence type="ECO:0000256" key="12">
    <source>
        <dbReference type="ARBA" id="ARBA00023554"/>
    </source>
</evidence>
<keyword evidence="10" id="KW-0560">Oxidoreductase</keyword>
<dbReference type="NCBIfam" id="TIGR00183">
    <property type="entry name" value="prok_nadp_idh"/>
    <property type="match status" value="1"/>
</dbReference>
<keyword evidence="8" id="KW-0460">Magnesium</keyword>
<comment type="subunit">
    <text evidence="2">Homodimer.</text>
</comment>
<evidence type="ECO:0000256" key="1">
    <source>
        <dbReference type="ARBA" id="ARBA00007769"/>
    </source>
</evidence>
<feature type="domain" description="Isopropylmalate dehydrogenase-like" evidence="15">
    <location>
        <begin position="28"/>
        <end position="423"/>
    </location>
</feature>
<evidence type="ECO:0000256" key="6">
    <source>
        <dbReference type="ARBA" id="ARBA00022532"/>
    </source>
</evidence>
<dbReference type="Gene3D" id="3.40.718.10">
    <property type="entry name" value="Isopropylmalate Dehydrogenase"/>
    <property type="match status" value="1"/>
</dbReference>
<keyword evidence="5 14" id="KW-0329">Glyoxylate bypass</keyword>
<dbReference type="PROSITE" id="PS00470">
    <property type="entry name" value="IDH_IMDH"/>
    <property type="match status" value="1"/>
</dbReference>
<evidence type="ECO:0000256" key="13">
    <source>
        <dbReference type="ARBA" id="ARBA00046127"/>
    </source>
</evidence>
<reference evidence="16 17" key="1">
    <citation type="submission" date="2021-01" db="EMBL/GenBank/DDBJ databases">
        <title>Identification of strong promoters based on the transcriptome of Brevibacillus choshinensis.</title>
        <authorList>
            <person name="Yao D."/>
            <person name="Zhang K."/>
            <person name="Wu J."/>
        </authorList>
    </citation>
    <scope>NUCLEOTIDE SEQUENCE [LARGE SCALE GENOMIC DNA]</scope>
    <source>
        <strain evidence="16 17">HPD31-SP3</strain>
    </source>
</reference>
<comment type="similarity">
    <text evidence="1">Belongs to the isocitrate and isopropylmalate dehydrogenases family.</text>
</comment>
<dbReference type="NCBIfam" id="NF005425">
    <property type="entry name" value="PRK07006.1"/>
    <property type="match status" value="1"/>
</dbReference>
<dbReference type="PANTHER" id="PTHR43504">
    <property type="entry name" value="ISOCITRATE DEHYDROGENASE [NADP]"/>
    <property type="match status" value="1"/>
</dbReference>
<dbReference type="EC" id="1.1.1.42" evidence="3 14"/>
<sequence length="427" mass="46759">MFKNLTQPTAGEKITVDNGKLVVPNNPIIPFIEGDGTGPDIWKASVRVLDAAVEKAYKGEKKIAWFEVFAGEKSFNQYNEWLPEDTLTAVREYLIAIKGPLTTPVGGGIRSINVALRQELDLYACVRPVQYFDGVPSPVKHPELTDMVIFRENTEDIYAGVEWAEGTPEVKKVIDFLQNEMGVKKIRFPETSGIGIKPVSKDGTERLVRAAINYAIDNNRKSVTLVHKGNIMKFTEGAFKSWGYAVAEAEFGDKVFTWAQYDRIKAEGGDADKAQKEAEAAGKIIVKDVIADAFLQQILTRPAEYDVVATLNLNGDYVSDALAAQVGGIGIAPGANINYLTGHAIFEATHGTAPKYAGLDKVNPSSVILSGEMMLRHLGWNEAADLLINSMEKTISAKTVTYDFARLMEGATELKCSEFADALIKNM</sequence>
<dbReference type="Pfam" id="PF00180">
    <property type="entry name" value="Iso_dh"/>
    <property type="match status" value="1"/>
</dbReference>
<evidence type="ECO:0000256" key="2">
    <source>
        <dbReference type="ARBA" id="ARBA00011738"/>
    </source>
</evidence>
<accession>A0ABX7FS07</accession>
<organism evidence="16 17">
    <name type="scientific">Brevibacillus choshinensis</name>
    <dbReference type="NCBI Taxonomy" id="54911"/>
    <lineage>
        <taxon>Bacteria</taxon>
        <taxon>Bacillati</taxon>
        <taxon>Bacillota</taxon>
        <taxon>Bacilli</taxon>
        <taxon>Bacillales</taxon>
        <taxon>Paenibacillaceae</taxon>
        <taxon>Brevibacillus</taxon>
    </lineage>
</organism>
<keyword evidence="6 14" id="KW-0816">Tricarboxylic acid cycle</keyword>
<protein>
    <recommendedName>
        <fullName evidence="4 14">Isocitrate dehydrogenase [NADP]</fullName>
        <ecNumber evidence="3 14">1.1.1.42</ecNumber>
    </recommendedName>
</protein>
<evidence type="ECO:0000313" key="16">
    <source>
        <dbReference type="EMBL" id="QRG68957.1"/>
    </source>
</evidence>
<dbReference type="RefSeq" id="WP_203355954.1">
    <property type="nucleotide sequence ID" value="NZ_CP069127.1"/>
</dbReference>
<evidence type="ECO:0000256" key="9">
    <source>
        <dbReference type="ARBA" id="ARBA00022857"/>
    </source>
</evidence>
<keyword evidence="9 14" id="KW-0521">NADP</keyword>
<evidence type="ECO:0000256" key="11">
    <source>
        <dbReference type="ARBA" id="ARBA00023211"/>
    </source>
</evidence>
<keyword evidence="17" id="KW-1185">Reference proteome</keyword>
<comment type="cofactor">
    <cofactor evidence="14">
        <name>Mg(2+)</name>
        <dbReference type="ChEBI" id="CHEBI:18420"/>
    </cofactor>
    <cofactor evidence="14">
        <name>Mn(2+)</name>
        <dbReference type="ChEBI" id="CHEBI:29035"/>
    </cofactor>
</comment>
<evidence type="ECO:0000256" key="7">
    <source>
        <dbReference type="ARBA" id="ARBA00022723"/>
    </source>
</evidence>
<evidence type="ECO:0000259" key="15">
    <source>
        <dbReference type="SMART" id="SM01329"/>
    </source>
</evidence>
<evidence type="ECO:0000256" key="4">
    <source>
        <dbReference type="ARBA" id="ARBA00019562"/>
    </source>
</evidence>
<proteinExistence type="inferred from homology"/>
<dbReference type="PANTHER" id="PTHR43504:SF1">
    <property type="entry name" value="ISOCITRATE DEHYDROGENASE [NADP]"/>
    <property type="match status" value="1"/>
</dbReference>
<dbReference type="InterPro" id="IPR024084">
    <property type="entry name" value="IsoPropMal-DH-like_dom"/>
</dbReference>
<evidence type="ECO:0000256" key="5">
    <source>
        <dbReference type="ARBA" id="ARBA00022435"/>
    </source>
</evidence>